<feature type="transmembrane region" description="Helical" evidence="2">
    <location>
        <begin position="423"/>
        <end position="445"/>
    </location>
</feature>
<dbReference type="InterPro" id="IPR056336">
    <property type="entry name" value="YVC1_C"/>
</dbReference>
<evidence type="ECO:0000256" key="1">
    <source>
        <dbReference type="SAM" id="Coils"/>
    </source>
</evidence>
<dbReference type="Pfam" id="PF23317">
    <property type="entry name" value="YVC1_C"/>
    <property type="match status" value="1"/>
</dbReference>
<name>A0A9P3PEC9_LYOSH</name>
<dbReference type="InterPro" id="IPR052971">
    <property type="entry name" value="TRP_calcium_channel"/>
</dbReference>
<evidence type="ECO:0000313" key="6">
    <source>
        <dbReference type="Proteomes" id="UP001063166"/>
    </source>
</evidence>
<sequence>MPGFLDAEEDGDRTSLLSAKSVKPSPDALTKLIKRLRALTLTLLPVEVDPESIKEPTSRIITPQVISAYRAAAGDFVEALPYCLLRAKAKFIFDANHNPADYGENRGRAIACEVLARRIVHLSPPDRIHTILSSRFQHREVDGEESDMASALEVAIDTHCTIFLSSSEAQDVVTSLWTGRLVQVNNANHDIDYVPYGETRETTFWNHLEPARLGVPRYQNIFRIVIWLSFLVVYSQAVREPLERLGTPQRSFDIWEIILYTMALAFTIEDAHRLYSLLRFSTWRAFSFWNAVAFFTDSLLVTAFVLRVLSITGPSDDDTTMQLRSFQALSLVSPLIWMKLITIFDGYKYMGTMQLCVARMLKESGIFFALLSVLAIGFFQGLFALDAADGATEDPSVVVHDLIQALLQAPNYEKYSASTPGLLLYYLWTAVTAIILLNVLISLFASAYSEVVDDAEAQYLAFFAGKTIGMIRAPDSYVYPAPFNLIEIFIVAPFEILPLLRIDGKAYAQLNRYVMITVFFIPLSMIALYETTFARHEHARMRVWLRGDDQGEADYPETRDPDVDEDGLKISKVPFAELIKVFPDTQQSTEANIIKEVKAVGQAAQSSVMNTQSTIIKETQDVGRSTVSAVIQEMQTMKQEIRDLQERLANAITREQM</sequence>
<keyword evidence="2" id="KW-0472">Membrane</keyword>
<dbReference type="InterPro" id="IPR056337">
    <property type="entry name" value="LHD_YVC1"/>
</dbReference>
<dbReference type="EMBL" id="BRPK01000001">
    <property type="protein sequence ID" value="GLB34039.1"/>
    <property type="molecule type" value="Genomic_DNA"/>
</dbReference>
<feature type="domain" description="Calcium channel YVC1-like C-terminal transmembrane" evidence="4">
    <location>
        <begin position="256"/>
        <end position="533"/>
    </location>
</feature>
<proteinExistence type="predicted"/>
<dbReference type="PANTHER" id="PTHR35859:SF4">
    <property type="entry name" value="MEMBRANE CHANNEL PROTEIN, PUTATIVE (AFU_ORTHOLOGUE AFUA_6G11300)-RELATED"/>
    <property type="match status" value="1"/>
</dbReference>
<feature type="transmembrane region" description="Helical" evidence="2">
    <location>
        <begin position="365"/>
        <end position="385"/>
    </location>
</feature>
<keyword evidence="6" id="KW-1185">Reference proteome</keyword>
<dbReference type="Proteomes" id="UP001063166">
    <property type="component" value="Unassembled WGS sequence"/>
</dbReference>
<organism evidence="5 6">
    <name type="scientific">Lyophyllum shimeji</name>
    <name type="common">Hon-shimeji</name>
    <name type="synonym">Tricholoma shimeji</name>
    <dbReference type="NCBI Taxonomy" id="47721"/>
    <lineage>
        <taxon>Eukaryota</taxon>
        <taxon>Fungi</taxon>
        <taxon>Dikarya</taxon>
        <taxon>Basidiomycota</taxon>
        <taxon>Agaricomycotina</taxon>
        <taxon>Agaricomycetes</taxon>
        <taxon>Agaricomycetidae</taxon>
        <taxon>Agaricales</taxon>
        <taxon>Tricholomatineae</taxon>
        <taxon>Lyophyllaceae</taxon>
        <taxon>Lyophyllum</taxon>
    </lineage>
</organism>
<dbReference type="Pfam" id="PF23190">
    <property type="entry name" value="LHD_TRPY1"/>
    <property type="match status" value="1"/>
</dbReference>
<dbReference type="AlphaFoldDB" id="A0A9P3PEC9"/>
<evidence type="ECO:0000259" key="3">
    <source>
        <dbReference type="Pfam" id="PF23190"/>
    </source>
</evidence>
<evidence type="ECO:0000256" key="2">
    <source>
        <dbReference type="SAM" id="Phobius"/>
    </source>
</evidence>
<keyword evidence="2" id="KW-1133">Transmembrane helix</keyword>
<keyword evidence="1" id="KW-0175">Coiled coil</keyword>
<evidence type="ECO:0000259" key="4">
    <source>
        <dbReference type="Pfam" id="PF23317"/>
    </source>
</evidence>
<reference evidence="5" key="1">
    <citation type="submission" date="2022-07" db="EMBL/GenBank/DDBJ databases">
        <title>The genome of Lyophyllum shimeji provides insight into the initial evolution of ectomycorrhizal fungal genome.</title>
        <authorList>
            <person name="Kobayashi Y."/>
            <person name="Shibata T."/>
            <person name="Hirakawa H."/>
            <person name="Shigenobu S."/>
            <person name="Nishiyama T."/>
            <person name="Yamada A."/>
            <person name="Hasebe M."/>
            <person name="Kawaguchi M."/>
        </authorList>
    </citation>
    <scope>NUCLEOTIDE SEQUENCE</scope>
    <source>
        <strain evidence="5">AT787</strain>
    </source>
</reference>
<feature type="transmembrane region" description="Helical" evidence="2">
    <location>
        <begin position="512"/>
        <end position="529"/>
    </location>
</feature>
<feature type="coiled-coil region" evidence="1">
    <location>
        <begin position="627"/>
        <end position="654"/>
    </location>
</feature>
<accession>A0A9P3PEC9</accession>
<gene>
    <name evidence="5" type="primary">YVC1</name>
    <name evidence="5" type="ORF">LshimejAT787_0109230</name>
</gene>
<feature type="transmembrane region" description="Helical" evidence="2">
    <location>
        <begin position="479"/>
        <end position="500"/>
    </location>
</feature>
<comment type="caution">
    <text evidence="5">The sequence shown here is derived from an EMBL/GenBank/DDBJ whole genome shotgun (WGS) entry which is preliminary data.</text>
</comment>
<evidence type="ECO:0000313" key="5">
    <source>
        <dbReference type="EMBL" id="GLB34039.1"/>
    </source>
</evidence>
<feature type="transmembrane region" description="Helical" evidence="2">
    <location>
        <begin position="287"/>
        <end position="306"/>
    </location>
</feature>
<feature type="domain" description="YVC1 N-terminal linker helical" evidence="3">
    <location>
        <begin position="30"/>
        <end position="208"/>
    </location>
</feature>
<keyword evidence="2" id="KW-0812">Transmembrane</keyword>
<dbReference type="OrthoDB" id="301415at2759"/>
<dbReference type="PANTHER" id="PTHR35859">
    <property type="entry name" value="NONSELECTIVE CATION CHANNEL PROTEIN"/>
    <property type="match status" value="1"/>
</dbReference>
<feature type="transmembrane region" description="Helical" evidence="2">
    <location>
        <begin position="326"/>
        <end position="344"/>
    </location>
</feature>
<feature type="transmembrane region" description="Helical" evidence="2">
    <location>
        <begin position="257"/>
        <end position="275"/>
    </location>
</feature>
<protein>
    <submittedName>
        <fullName evidence="5">Calcium activated cation channel</fullName>
    </submittedName>
</protein>